<dbReference type="SUPFAM" id="SSF51905">
    <property type="entry name" value="FAD/NAD(P)-binding domain"/>
    <property type="match status" value="1"/>
</dbReference>
<dbReference type="EMBL" id="KV407466">
    <property type="protein sequence ID" value="KZF19397.1"/>
    <property type="molecule type" value="Genomic_DNA"/>
</dbReference>
<dbReference type="GO" id="GO:0004174">
    <property type="term" value="F:electron-transferring-flavoprotein dehydrogenase activity"/>
    <property type="evidence" value="ECO:0007669"/>
    <property type="project" value="TreeGrafter"/>
</dbReference>
<dbReference type="RefSeq" id="XP_018184952.1">
    <property type="nucleotide sequence ID" value="XM_018333455.1"/>
</dbReference>
<accession>A0A164ZQZ0</accession>
<dbReference type="InParanoid" id="A0A164ZQZ0"/>
<dbReference type="GeneID" id="28898592"/>
<keyword evidence="3" id="KW-1185">Reference proteome</keyword>
<dbReference type="GO" id="GO:0050660">
    <property type="term" value="F:flavin adenine dinucleotide binding"/>
    <property type="evidence" value="ECO:0007669"/>
    <property type="project" value="TreeGrafter"/>
</dbReference>
<evidence type="ECO:0000313" key="2">
    <source>
        <dbReference type="EMBL" id="KZF19397.1"/>
    </source>
</evidence>
<dbReference type="PRINTS" id="PR00368">
    <property type="entry name" value="FADPNR"/>
</dbReference>
<organism evidence="2 3">
    <name type="scientific">Xylona heveae (strain CBS 132557 / TC161)</name>
    <dbReference type="NCBI Taxonomy" id="1328760"/>
    <lineage>
        <taxon>Eukaryota</taxon>
        <taxon>Fungi</taxon>
        <taxon>Dikarya</taxon>
        <taxon>Ascomycota</taxon>
        <taxon>Pezizomycotina</taxon>
        <taxon>Xylonomycetes</taxon>
        <taxon>Xylonales</taxon>
        <taxon>Xylonaceae</taxon>
        <taxon>Xylona</taxon>
    </lineage>
</organism>
<dbReference type="InterPro" id="IPR036188">
    <property type="entry name" value="FAD/NAD-bd_sf"/>
</dbReference>
<proteinExistence type="predicted"/>
<dbReference type="AlphaFoldDB" id="A0A164ZQZ0"/>
<dbReference type="OMA" id="FDLVIPC"/>
<name>A0A164ZQZ0_XYLHT</name>
<dbReference type="FunCoup" id="A0A164ZQZ0">
    <property type="interactions" value="383"/>
</dbReference>
<sequence>MLPTKLKFYGKFFVIVLKYAFEFIGQRIQAIIHKWTYVADPSAKNVVVLGGSFSGVFAAKRLAESLPTGYKVVLIEKNSHFNYTFNFPRYSVLQGHEQLAFVPYDGLVHALPQGSLQVVHDTALGLTRNEVELKSGEKISYDYLAIATGTLQPQPSKLLASTKDDACVELHELQGVIEAAARVAVVGGGAVGVELSTDIKSFYPDKSVTLIHSRDQLLPSFGRRLHEHVLDAMERLGVDVILNERPVLPSTTRFVNKETSLELKNGRVLDFDLVIPCTGQRPNSKLWDEFASQGTSSSTGRILVKPTLQVASEEHANIFVLGDVAETGGPKMARAGLVQSEVVRENIVRLIKDKGNLKEYTPKSIEGTIKLTLGKSDWVAYMKDGKDDLLLSGKTKDDDLGVSQIWKLLGADPKGVQ</sequence>
<dbReference type="STRING" id="1328760.A0A164ZQZ0"/>
<dbReference type="GO" id="GO:0005737">
    <property type="term" value="C:cytoplasm"/>
    <property type="evidence" value="ECO:0007669"/>
    <property type="project" value="TreeGrafter"/>
</dbReference>
<evidence type="ECO:0000313" key="3">
    <source>
        <dbReference type="Proteomes" id="UP000076632"/>
    </source>
</evidence>
<evidence type="ECO:0000259" key="1">
    <source>
        <dbReference type="Pfam" id="PF07992"/>
    </source>
</evidence>
<dbReference type="InterPro" id="IPR023753">
    <property type="entry name" value="FAD/NAD-binding_dom"/>
</dbReference>
<protein>
    <submittedName>
        <fullName evidence="2">Putative amid-like NADH oxidoreductase</fullName>
    </submittedName>
</protein>
<dbReference type="Pfam" id="PF07992">
    <property type="entry name" value="Pyr_redox_2"/>
    <property type="match status" value="1"/>
</dbReference>
<feature type="domain" description="FAD/NAD(P)-binding" evidence="1">
    <location>
        <begin position="45"/>
        <end position="334"/>
    </location>
</feature>
<reference evidence="2 3" key="1">
    <citation type="journal article" date="2016" name="Fungal Biol.">
        <title>The genome of Xylona heveae provides a window into fungal endophytism.</title>
        <authorList>
            <person name="Gazis R."/>
            <person name="Kuo A."/>
            <person name="Riley R."/>
            <person name="LaButti K."/>
            <person name="Lipzen A."/>
            <person name="Lin J."/>
            <person name="Amirebrahimi M."/>
            <person name="Hesse C.N."/>
            <person name="Spatafora J.W."/>
            <person name="Henrissat B."/>
            <person name="Hainaut M."/>
            <person name="Grigoriev I.V."/>
            <person name="Hibbett D.S."/>
        </authorList>
    </citation>
    <scope>NUCLEOTIDE SEQUENCE [LARGE SCALE GENOMIC DNA]</scope>
    <source>
        <strain evidence="2 3">TC161</strain>
    </source>
</reference>
<dbReference type="PANTHER" id="PTHR43735">
    <property type="entry name" value="APOPTOSIS-INDUCING FACTOR 1"/>
    <property type="match status" value="1"/>
</dbReference>
<dbReference type="PANTHER" id="PTHR43735:SF5">
    <property type="entry name" value="FAD_NAD(P)-BINDING DOMAIN-CONTAINING PROTEIN"/>
    <property type="match status" value="1"/>
</dbReference>
<gene>
    <name evidence="2" type="ORF">L228DRAFT_250995</name>
</gene>
<dbReference type="Proteomes" id="UP000076632">
    <property type="component" value="Unassembled WGS sequence"/>
</dbReference>
<dbReference type="Gene3D" id="3.50.50.100">
    <property type="match status" value="1"/>
</dbReference>
<dbReference type="OrthoDB" id="202203at2759"/>